<sequence>MTHSAEHENELWVKYIRGELSPELTMKLENLLERDDAVFAKYFEALTSLEEELPSIHDEAGFASGVLQCLPDTGLQGHQGTRAHPDSRRQWINYGIAAAATILLLGGGVFDQITSGVGATTGTSEPGRSISSKWMERAGTWMDDFMNEGKDRQ</sequence>
<dbReference type="EMBL" id="JAHLQJ010000027">
    <property type="protein sequence ID" value="MBU5674430.1"/>
    <property type="molecule type" value="Genomic_DNA"/>
</dbReference>
<proteinExistence type="predicted"/>
<keyword evidence="1" id="KW-1133">Transmembrane helix</keyword>
<gene>
    <name evidence="2" type="ORF">KQJ23_21540</name>
</gene>
<protein>
    <submittedName>
        <fullName evidence="2">Uncharacterized protein</fullName>
    </submittedName>
</protein>
<organism evidence="2 3">
    <name type="scientific">Paenibacillus brevis</name>
    <dbReference type="NCBI Taxonomy" id="2841508"/>
    <lineage>
        <taxon>Bacteria</taxon>
        <taxon>Bacillati</taxon>
        <taxon>Bacillota</taxon>
        <taxon>Bacilli</taxon>
        <taxon>Bacillales</taxon>
        <taxon>Paenibacillaceae</taxon>
        <taxon>Paenibacillus</taxon>
    </lineage>
</organism>
<dbReference type="Proteomes" id="UP000743001">
    <property type="component" value="Unassembled WGS sequence"/>
</dbReference>
<evidence type="ECO:0000256" key="1">
    <source>
        <dbReference type="SAM" id="Phobius"/>
    </source>
</evidence>
<accession>A0ABS6FZ80</accession>
<dbReference type="RefSeq" id="WP_216480987.1">
    <property type="nucleotide sequence ID" value="NZ_JAHLQJ010000027.1"/>
</dbReference>
<keyword evidence="3" id="KW-1185">Reference proteome</keyword>
<evidence type="ECO:0000313" key="3">
    <source>
        <dbReference type="Proteomes" id="UP000743001"/>
    </source>
</evidence>
<comment type="caution">
    <text evidence="2">The sequence shown here is derived from an EMBL/GenBank/DDBJ whole genome shotgun (WGS) entry which is preliminary data.</text>
</comment>
<name>A0ABS6FZ80_9BACL</name>
<reference evidence="2 3" key="1">
    <citation type="submission" date="2021-06" db="EMBL/GenBank/DDBJ databases">
        <authorList>
            <person name="Sun Q."/>
            <person name="Li D."/>
        </authorList>
    </citation>
    <scope>NUCLEOTIDE SEQUENCE [LARGE SCALE GENOMIC DNA]</scope>
    <source>
        <strain evidence="2 3">MSJ-6</strain>
    </source>
</reference>
<keyword evidence="1" id="KW-0812">Transmembrane</keyword>
<evidence type="ECO:0000313" key="2">
    <source>
        <dbReference type="EMBL" id="MBU5674430.1"/>
    </source>
</evidence>
<feature type="transmembrane region" description="Helical" evidence="1">
    <location>
        <begin position="91"/>
        <end position="110"/>
    </location>
</feature>
<keyword evidence="1" id="KW-0472">Membrane</keyword>